<accession>A0ABW5IPT0</accession>
<dbReference type="PANTHER" id="PTHR43304:SF1">
    <property type="entry name" value="PAC DOMAIN-CONTAINING PROTEIN"/>
    <property type="match status" value="1"/>
</dbReference>
<feature type="domain" description="Histidine kinase" evidence="13">
    <location>
        <begin position="532"/>
        <end position="744"/>
    </location>
</feature>
<feature type="domain" description="Phytochrome chromophore attachment site" evidence="12">
    <location>
        <begin position="143"/>
        <end position="304"/>
    </location>
</feature>
<gene>
    <name evidence="14" type="ORF">ACFSRY_17035</name>
</gene>
<keyword evidence="11" id="KW-0175">Coiled coil</keyword>
<dbReference type="SMART" id="SM00387">
    <property type="entry name" value="HATPase_c"/>
    <property type="match status" value="1"/>
</dbReference>
<dbReference type="GO" id="GO:0005524">
    <property type="term" value="F:ATP binding"/>
    <property type="evidence" value="ECO:0007669"/>
    <property type="project" value="UniProtKB-KW"/>
</dbReference>
<dbReference type="InterPro" id="IPR043150">
    <property type="entry name" value="Phytochrome_PHY_sf"/>
</dbReference>
<evidence type="ECO:0000313" key="14">
    <source>
        <dbReference type="EMBL" id="MFD2515581.1"/>
    </source>
</evidence>
<keyword evidence="10" id="KW-0675">Receptor</keyword>
<evidence type="ECO:0000256" key="11">
    <source>
        <dbReference type="SAM" id="Coils"/>
    </source>
</evidence>
<evidence type="ECO:0000256" key="9">
    <source>
        <dbReference type="ARBA" id="ARBA00022991"/>
    </source>
</evidence>
<keyword evidence="5" id="KW-0597">Phosphoprotein</keyword>
<keyword evidence="4" id="KW-0600">Photoreceptor protein</keyword>
<keyword evidence="14" id="KW-0067">ATP-binding</keyword>
<dbReference type="SUPFAM" id="SSF55781">
    <property type="entry name" value="GAF domain-like"/>
    <property type="match status" value="2"/>
</dbReference>
<dbReference type="InterPro" id="IPR052162">
    <property type="entry name" value="Sensor_kinase/Photoreceptor"/>
</dbReference>
<dbReference type="Pfam" id="PF08446">
    <property type="entry name" value="PAS_2"/>
    <property type="match status" value="1"/>
</dbReference>
<dbReference type="Proteomes" id="UP001597544">
    <property type="component" value="Unassembled WGS sequence"/>
</dbReference>
<dbReference type="RefSeq" id="WP_377510599.1">
    <property type="nucleotide sequence ID" value="NZ_JBHULU010000021.1"/>
</dbReference>
<dbReference type="Pfam" id="PF00360">
    <property type="entry name" value="PHY"/>
    <property type="match status" value="1"/>
</dbReference>
<dbReference type="InterPro" id="IPR003594">
    <property type="entry name" value="HATPase_dom"/>
</dbReference>
<dbReference type="InterPro" id="IPR013654">
    <property type="entry name" value="PAS_2"/>
</dbReference>
<dbReference type="SMART" id="SM00065">
    <property type="entry name" value="GAF"/>
    <property type="match status" value="1"/>
</dbReference>
<dbReference type="PANTHER" id="PTHR43304">
    <property type="entry name" value="PHYTOCHROME-LIKE PROTEIN CPH1"/>
    <property type="match status" value="1"/>
</dbReference>
<keyword evidence="8" id="KW-0418">Kinase</keyword>
<evidence type="ECO:0000259" key="12">
    <source>
        <dbReference type="PROSITE" id="PS50046"/>
    </source>
</evidence>
<dbReference type="InterPro" id="IPR003018">
    <property type="entry name" value="GAF"/>
</dbReference>
<proteinExistence type="inferred from homology"/>
<dbReference type="InterPro" id="IPR005467">
    <property type="entry name" value="His_kinase_dom"/>
</dbReference>
<comment type="similarity">
    <text evidence="2">In the N-terminal section; belongs to the phytochrome family.</text>
</comment>
<evidence type="ECO:0000256" key="6">
    <source>
        <dbReference type="ARBA" id="ARBA00022606"/>
    </source>
</evidence>
<evidence type="ECO:0000256" key="8">
    <source>
        <dbReference type="ARBA" id="ARBA00022777"/>
    </source>
</evidence>
<sequence length="747" mass="84977">MQNYKNIKVDLSNCDNEPIHIIGRIQPHGFMIILDRLTSEVIQVSENIGNFLKINPSDLPGKPISALTTPEEHKLLMKQLTEQATVSPQIIQLQEKQFFGFIHESEKNLVLEFEPMEYTASEKRLQSTLSFSQFHSELNMLSCFEDQTNLLVSYIQRTLEYDRVMLYVFDQDWHGEVIAEKTRPGIHSYLHHHFPSTDIPAQARDLLLKKCVRQIVNVQATAVDIIPYFNPKTNAPTNIILSELRNPSEIHLEYLKNMEVGATLSVSIIVQGKLWGIIACHHQSARFINFWKRQICHVAALTFSNAVLANQEKVDQQVMDLYRQAEKQLIHQISTTADVANGLFHNSHNLLSLTEGHGAAMFLEGQWSTLGQTPEESQLMEIISWLCEESFEQVKATRQLSENLPAASVYQKVASGLLAIELSRYNKEFILFFKPEIKETRIWAGNPEKPLPGTDARIHPRESFQNWEEIIQGKSHPWSLNEITIAQVLQKDLLALLMKKQAARLKELNEELNESGRELQLKNKKLEDFAQIIAHNLRSPLSNIRGLFALYRAEPSQETSEEVMARMSRMIDNMSSTIDDLNLVLRSAIKQDTPQELVQISDLIDKEKENLQASLLATDAIIETDLKVKELFVPKVYLESILHNLLSNALKYSAEDRKPFVRISSWAQDHSICLAVSDNGLGINLEKVGSKLYGLYNTFHNNKDSKGIGLYLTKTQVELIGGKIEVKSEVNQGTTFTITFPKSVSKE</sequence>
<dbReference type="Pfam" id="PF02518">
    <property type="entry name" value="HATPase_c"/>
    <property type="match status" value="1"/>
</dbReference>
<dbReference type="EC" id="2.7.13.3" evidence="3"/>
<keyword evidence="6" id="KW-0716">Sensory transduction</keyword>
<evidence type="ECO:0000313" key="15">
    <source>
        <dbReference type="Proteomes" id="UP001597544"/>
    </source>
</evidence>
<dbReference type="InterPro" id="IPR029016">
    <property type="entry name" value="GAF-like_dom_sf"/>
</dbReference>
<dbReference type="Pfam" id="PF01590">
    <property type="entry name" value="GAF"/>
    <property type="match status" value="1"/>
</dbReference>
<evidence type="ECO:0000256" key="5">
    <source>
        <dbReference type="ARBA" id="ARBA00022553"/>
    </source>
</evidence>
<dbReference type="CDD" id="cd00075">
    <property type="entry name" value="HATPase"/>
    <property type="match status" value="1"/>
</dbReference>
<dbReference type="CDD" id="cd00082">
    <property type="entry name" value="HisKA"/>
    <property type="match status" value="1"/>
</dbReference>
<dbReference type="EMBL" id="JBHULU010000021">
    <property type="protein sequence ID" value="MFD2515581.1"/>
    <property type="molecule type" value="Genomic_DNA"/>
</dbReference>
<dbReference type="PRINTS" id="PR01033">
    <property type="entry name" value="PHYTOCHROME"/>
</dbReference>
<dbReference type="InterPro" id="IPR036097">
    <property type="entry name" value="HisK_dim/P_sf"/>
</dbReference>
<evidence type="ECO:0000256" key="4">
    <source>
        <dbReference type="ARBA" id="ARBA00022543"/>
    </source>
</evidence>
<name>A0ABW5IPT0_9BACT</name>
<dbReference type="PROSITE" id="PS50046">
    <property type="entry name" value="PHYTOCHROME_2"/>
    <property type="match status" value="1"/>
</dbReference>
<dbReference type="Gene3D" id="1.10.287.130">
    <property type="match status" value="1"/>
</dbReference>
<evidence type="ECO:0000256" key="7">
    <source>
        <dbReference type="ARBA" id="ARBA00022679"/>
    </source>
</evidence>
<keyword evidence="14" id="KW-0547">Nucleotide-binding</keyword>
<protein>
    <recommendedName>
        <fullName evidence="3">histidine kinase</fullName>
        <ecNumber evidence="3">2.7.13.3</ecNumber>
    </recommendedName>
</protein>
<dbReference type="Gene3D" id="3.30.450.40">
    <property type="match status" value="1"/>
</dbReference>
<dbReference type="SUPFAM" id="SSF55874">
    <property type="entry name" value="ATPase domain of HSP90 chaperone/DNA topoisomerase II/histidine kinase"/>
    <property type="match status" value="1"/>
</dbReference>
<keyword evidence="7" id="KW-0808">Transferase</keyword>
<dbReference type="Gene3D" id="3.30.450.20">
    <property type="entry name" value="PAS domain"/>
    <property type="match status" value="1"/>
</dbReference>
<dbReference type="SUPFAM" id="SSF47384">
    <property type="entry name" value="Homodimeric domain of signal transducing histidine kinase"/>
    <property type="match status" value="1"/>
</dbReference>
<feature type="coiled-coil region" evidence="11">
    <location>
        <begin position="491"/>
        <end position="525"/>
    </location>
</feature>
<keyword evidence="15" id="KW-1185">Reference proteome</keyword>
<dbReference type="InterPro" id="IPR036890">
    <property type="entry name" value="HATPase_C_sf"/>
</dbReference>
<dbReference type="PROSITE" id="PS50109">
    <property type="entry name" value="HIS_KIN"/>
    <property type="match status" value="1"/>
</dbReference>
<reference evidence="15" key="1">
    <citation type="journal article" date="2019" name="Int. J. Syst. Evol. Microbiol.">
        <title>The Global Catalogue of Microorganisms (GCM) 10K type strain sequencing project: providing services to taxonomists for standard genome sequencing and annotation.</title>
        <authorList>
            <consortium name="The Broad Institute Genomics Platform"/>
            <consortium name="The Broad Institute Genome Sequencing Center for Infectious Disease"/>
            <person name="Wu L."/>
            <person name="Ma J."/>
        </authorList>
    </citation>
    <scope>NUCLEOTIDE SEQUENCE [LARGE SCALE GENOMIC DNA]</scope>
    <source>
        <strain evidence="15">KCTC 42498</strain>
    </source>
</reference>
<dbReference type="InterPro" id="IPR001294">
    <property type="entry name" value="Phytochrome"/>
</dbReference>
<evidence type="ECO:0000256" key="3">
    <source>
        <dbReference type="ARBA" id="ARBA00012438"/>
    </source>
</evidence>
<evidence type="ECO:0000259" key="13">
    <source>
        <dbReference type="PROSITE" id="PS50109"/>
    </source>
</evidence>
<evidence type="ECO:0000256" key="2">
    <source>
        <dbReference type="ARBA" id="ARBA00006402"/>
    </source>
</evidence>
<dbReference type="InterPro" id="IPR035965">
    <property type="entry name" value="PAS-like_dom_sf"/>
</dbReference>
<dbReference type="SUPFAM" id="SSF55785">
    <property type="entry name" value="PYP-like sensor domain (PAS domain)"/>
    <property type="match status" value="1"/>
</dbReference>
<organism evidence="14 15">
    <name type="scientific">Pontibacter locisalis</name>
    <dbReference type="NCBI Taxonomy" id="1719035"/>
    <lineage>
        <taxon>Bacteria</taxon>
        <taxon>Pseudomonadati</taxon>
        <taxon>Bacteroidota</taxon>
        <taxon>Cytophagia</taxon>
        <taxon>Cytophagales</taxon>
        <taxon>Hymenobacteraceae</taxon>
        <taxon>Pontibacter</taxon>
    </lineage>
</organism>
<comment type="caution">
    <text evidence="14">The sequence shown here is derived from an EMBL/GenBank/DDBJ whole genome shotgun (WGS) entry which is preliminary data.</text>
</comment>
<evidence type="ECO:0000256" key="10">
    <source>
        <dbReference type="ARBA" id="ARBA00023170"/>
    </source>
</evidence>
<dbReference type="Pfam" id="PF00512">
    <property type="entry name" value="HisKA"/>
    <property type="match status" value="1"/>
</dbReference>
<keyword evidence="9" id="KW-0157">Chromophore</keyword>
<dbReference type="InterPro" id="IPR013515">
    <property type="entry name" value="Phytochrome_cen-reg"/>
</dbReference>
<comment type="catalytic activity">
    <reaction evidence="1">
        <text>ATP + protein L-histidine = ADP + protein N-phospho-L-histidine.</text>
        <dbReference type="EC" id="2.7.13.3"/>
    </reaction>
</comment>
<dbReference type="InterPro" id="IPR003661">
    <property type="entry name" value="HisK_dim/P_dom"/>
</dbReference>
<dbReference type="Gene3D" id="3.30.450.270">
    <property type="match status" value="1"/>
</dbReference>
<dbReference type="InterPro" id="IPR016132">
    <property type="entry name" value="Phyto_chromo_attachment"/>
</dbReference>
<evidence type="ECO:0000256" key="1">
    <source>
        <dbReference type="ARBA" id="ARBA00000085"/>
    </source>
</evidence>
<dbReference type="Gene3D" id="3.30.565.10">
    <property type="entry name" value="Histidine kinase-like ATPase, C-terminal domain"/>
    <property type="match status" value="1"/>
</dbReference>